<dbReference type="AlphaFoldDB" id="Q7XNW5"/>
<organism evidence="2 3">
    <name type="scientific">Oryza sativa subsp. japonica</name>
    <name type="common">Rice</name>
    <dbReference type="NCBI Taxonomy" id="39947"/>
    <lineage>
        <taxon>Eukaryota</taxon>
        <taxon>Viridiplantae</taxon>
        <taxon>Streptophyta</taxon>
        <taxon>Embryophyta</taxon>
        <taxon>Tracheophyta</taxon>
        <taxon>Spermatophyta</taxon>
        <taxon>Magnoliopsida</taxon>
        <taxon>Liliopsida</taxon>
        <taxon>Poales</taxon>
        <taxon>Poaceae</taxon>
        <taxon>BOP clade</taxon>
        <taxon>Oryzoideae</taxon>
        <taxon>Oryzeae</taxon>
        <taxon>Oryzinae</taxon>
        <taxon>Oryza</taxon>
        <taxon>Oryza sativa</taxon>
    </lineage>
</organism>
<dbReference type="Proteomes" id="UP000000763">
    <property type="component" value="Chromosome 4"/>
</dbReference>
<evidence type="ECO:0000313" key="2">
    <source>
        <dbReference type="EMBL" id="CAE03907.2"/>
    </source>
</evidence>
<sequence>MSEEEVNAKIMVTVENLTEKQRQQMEKSMPRSWSQSLQARVHPAFDFMGDLDVTRISSRALPNDVVTQRVKDVLISSTSAVDEPPVPLCDKPAADKAAAINVLPLMDVIGSLADHHTSPSLKEKATQEVAAVAVGPAAAWGNGFKRKGWRTRVAAPRTPTIPTCSKMEAAEGGRGQGHLDNPCAKRGRSGDEYDSRRCFSSRRRYLSRGGDCPCRRCCRVLTPSTSLDRATDLAGNAGRGAVSSQDRFLGHSHRDRSCECKGGGCGRTDSLRKTFTSLQQLALACGVEATIPQHLDETSVTTVLHELVGATEVIPSKHSAKVCEEMANGIHTGACHVLACMKIALPDVDLKEVLAKGAADDGREDIMSSIADLGETVPPFYEGCLDAEDVQHPDVATTALALSSEAPASDVVGDIVGFEDMNVVSDPSSLGAVSLLQENLDLKSMIAGRDCQVLYWKKKFEVAELERSVVVVKKDQAIEALRGREVWLHSYLKSCCSAMAEVCHQLKIDHAEPEETTAGYLSWIRGVCRQLEDIGQRIDNCLKEE</sequence>
<gene>
    <name evidence="2" type="primary">OSJNBb0015G09.1</name>
</gene>
<feature type="region of interest" description="Disordered" evidence="1">
    <location>
        <begin position="167"/>
        <end position="194"/>
    </location>
</feature>
<evidence type="ECO:0000313" key="3">
    <source>
        <dbReference type="Proteomes" id="UP000000763"/>
    </source>
</evidence>
<protein>
    <submittedName>
        <fullName evidence="2">OSJNBb0015G09.1 protein</fullName>
    </submittedName>
</protein>
<dbReference type="EMBL" id="AL662993">
    <property type="protein sequence ID" value="CAE03907.2"/>
    <property type="molecule type" value="Genomic_DNA"/>
</dbReference>
<reference evidence="3" key="2">
    <citation type="journal article" date="2008" name="Nucleic Acids Res.">
        <title>The rice annotation project database (RAP-DB): 2008 update.</title>
        <authorList>
            <consortium name="The rice annotation project (RAP)"/>
        </authorList>
    </citation>
    <scope>GENOME REANNOTATION</scope>
    <source>
        <strain evidence="3">cv. Nipponbare</strain>
    </source>
</reference>
<evidence type="ECO:0000256" key="1">
    <source>
        <dbReference type="SAM" id="MobiDB-lite"/>
    </source>
</evidence>
<proteinExistence type="predicted"/>
<reference evidence="3" key="1">
    <citation type="journal article" date="2005" name="Nature">
        <title>The map-based sequence of the rice genome.</title>
        <authorList>
            <consortium name="International rice genome sequencing project (IRGSP)"/>
            <person name="Matsumoto T."/>
            <person name="Wu J."/>
            <person name="Kanamori H."/>
            <person name="Katayose Y."/>
            <person name="Fujisawa M."/>
            <person name="Namiki N."/>
            <person name="Mizuno H."/>
            <person name="Yamamoto K."/>
            <person name="Antonio B.A."/>
            <person name="Baba T."/>
            <person name="Sakata K."/>
            <person name="Nagamura Y."/>
            <person name="Aoki H."/>
            <person name="Arikawa K."/>
            <person name="Arita K."/>
            <person name="Bito T."/>
            <person name="Chiden Y."/>
            <person name="Fujitsuka N."/>
            <person name="Fukunaka R."/>
            <person name="Hamada M."/>
            <person name="Harada C."/>
            <person name="Hayashi A."/>
            <person name="Hijishita S."/>
            <person name="Honda M."/>
            <person name="Hosokawa S."/>
            <person name="Ichikawa Y."/>
            <person name="Idonuma A."/>
            <person name="Iijima M."/>
            <person name="Ikeda M."/>
            <person name="Ikeno M."/>
            <person name="Ito K."/>
            <person name="Ito S."/>
            <person name="Ito T."/>
            <person name="Ito Y."/>
            <person name="Ito Y."/>
            <person name="Iwabuchi A."/>
            <person name="Kamiya K."/>
            <person name="Karasawa W."/>
            <person name="Kurita K."/>
            <person name="Katagiri S."/>
            <person name="Kikuta A."/>
            <person name="Kobayashi H."/>
            <person name="Kobayashi N."/>
            <person name="Machita K."/>
            <person name="Maehara T."/>
            <person name="Masukawa M."/>
            <person name="Mizubayashi T."/>
            <person name="Mukai Y."/>
            <person name="Nagasaki H."/>
            <person name="Nagata Y."/>
            <person name="Naito S."/>
            <person name="Nakashima M."/>
            <person name="Nakama Y."/>
            <person name="Nakamichi Y."/>
            <person name="Nakamura M."/>
            <person name="Meguro A."/>
            <person name="Negishi M."/>
            <person name="Ohta I."/>
            <person name="Ohta T."/>
            <person name="Okamoto M."/>
            <person name="Ono N."/>
            <person name="Saji S."/>
            <person name="Sakaguchi M."/>
            <person name="Sakai K."/>
            <person name="Shibata M."/>
            <person name="Shimokawa T."/>
            <person name="Song J."/>
            <person name="Takazaki Y."/>
            <person name="Terasawa K."/>
            <person name="Tsugane M."/>
            <person name="Tsuji K."/>
            <person name="Ueda S."/>
            <person name="Waki K."/>
            <person name="Yamagata H."/>
            <person name="Yamamoto M."/>
            <person name="Yamamoto S."/>
            <person name="Yamane H."/>
            <person name="Yoshiki S."/>
            <person name="Yoshihara R."/>
            <person name="Yukawa K."/>
            <person name="Zhong H."/>
            <person name="Yano M."/>
            <person name="Yuan Q."/>
            <person name="Ouyang S."/>
            <person name="Liu J."/>
            <person name="Jones K.M."/>
            <person name="Gansberger K."/>
            <person name="Moffat K."/>
            <person name="Hill J."/>
            <person name="Bera J."/>
            <person name="Fadrosh D."/>
            <person name="Jin S."/>
            <person name="Johri S."/>
            <person name="Kim M."/>
            <person name="Overton L."/>
            <person name="Reardon M."/>
            <person name="Tsitrin T."/>
            <person name="Vuong H."/>
            <person name="Weaver B."/>
            <person name="Ciecko A."/>
            <person name="Tallon L."/>
            <person name="Jackson J."/>
            <person name="Pai G."/>
            <person name="Aken S.V."/>
            <person name="Utterback T."/>
            <person name="Reidmuller S."/>
            <person name="Feldblyum T."/>
            <person name="Hsiao J."/>
            <person name="Zismann V."/>
            <person name="Iobst S."/>
            <person name="de Vazeille A.R."/>
            <person name="Buell C.R."/>
            <person name="Ying K."/>
            <person name="Li Y."/>
            <person name="Lu T."/>
            <person name="Huang Y."/>
            <person name="Zhao Q."/>
            <person name="Feng Q."/>
            <person name="Zhang L."/>
            <person name="Zhu J."/>
            <person name="Weng Q."/>
            <person name="Mu J."/>
            <person name="Lu Y."/>
            <person name="Fan D."/>
            <person name="Liu Y."/>
            <person name="Guan J."/>
            <person name="Zhang Y."/>
            <person name="Yu S."/>
            <person name="Liu X."/>
            <person name="Zhang Y."/>
            <person name="Hong G."/>
            <person name="Han B."/>
            <person name="Choisne N."/>
            <person name="Demange N."/>
            <person name="Orjeda G."/>
            <person name="Samain S."/>
            <person name="Cattolico L."/>
            <person name="Pelletier E."/>
            <person name="Couloux A."/>
            <person name="Segurens B."/>
            <person name="Wincker P."/>
            <person name="D'Hont A."/>
            <person name="Scarpelli C."/>
            <person name="Weissenbach J."/>
            <person name="Salanoubat M."/>
            <person name="Quetier F."/>
            <person name="Yu Y."/>
            <person name="Kim H.R."/>
            <person name="Rambo T."/>
            <person name="Currie J."/>
            <person name="Collura K."/>
            <person name="Luo M."/>
            <person name="Yang T."/>
            <person name="Ammiraju J.S.S."/>
            <person name="Engler F."/>
            <person name="Soderlund C."/>
            <person name="Wing R.A."/>
            <person name="Palmer L.E."/>
            <person name="de la Bastide M."/>
            <person name="Spiegel L."/>
            <person name="Nascimento L."/>
            <person name="Zutavern T."/>
            <person name="O'Shaughnessy A."/>
            <person name="Dike S."/>
            <person name="Dedhia N."/>
            <person name="Preston R."/>
            <person name="Balija V."/>
            <person name="McCombie W.R."/>
            <person name="Chow T."/>
            <person name="Chen H."/>
            <person name="Chung M."/>
            <person name="Chen C."/>
            <person name="Shaw J."/>
            <person name="Wu H."/>
            <person name="Hsiao K."/>
            <person name="Chao Y."/>
            <person name="Chu M."/>
            <person name="Cheng C."/>
            <person name="Hour A."/>
            <person name="Lee P."/>
            <person name="Lin S."/>
            <person name="Lin Y."/>
            <person name="Liou J."/>
            <person name="Liu S."/>
            <person name="Hsing Y."/>
            <person name="Raghuvanshi S."/>
            <person name="Mohanty A."/>
            <person name="Bharti A.K."/>
            <person name="Gaur A."/>
            <person name="Gupta V."/>
            <person name="Kumar D."/>
            <person name="Ravi V."/>
            <person name="Vij S."/>
            <person name="Kapur A."/>
            <person name="Khurana P."/>
            <person name="Khurana P."/>
            <person name="Khurana J.P."/>
            <person name="Tyagi A.K."/>
            <person name="Gaikwad K."/>
            <person name="Singh A."/>
            <person name="Dalal V."/>
            <person name="Srivastava S."/>
            <person name="Dixit A."/>
            <person name="Pal A.K."/>
            <person name="Ghazi I.A."/>
            <person name="Yadav M."/>
            <person name="Pandit A."/>
            <person name="Bhargava A."/>
            <person name="Sureshbabu K."/>
            <person name="Batra K."/>
            <person name="Sharma T.R."/>
            <person name="Mohapatra T."/>
            <person name="Singh N.K."/>
            <person name="Messing J."/>
            <person name="Nelson A.B."/>
            <person name="Fuks G."/>
            <person name="Kavchok S."/>
            <person name="Keizer G."/>
            <person name="Linton E."/>
            <person name="Llaca V."/>
            <person name="Song R."/>
            <person name="Tanyolac B."/>
            <person name="Young S."/>
            <person name="Ho-Il K."/>
            <person name="Hahn J.H."/>
            <person name="Sangsakoo G."/>
            <person name="Vanavichit A."/>
            <person name="de Mattos Luiz.A.T."/>
            <person name="Zimmer P.D."/>
            <person name="Malone G."/>
            <person name="Dellagostin O."/>
            <person name="de Oliveira A.C."/>
            <person name="Bevan M."/>
            <person name="Bancroft I."/>
            <person name="Minx P."/>
            <person name="Cordum H."/>
            <person name="Wilson R."/>
            <person name="Cheng Z."/>
            <person name="Jin W."/>
            <person name="Jiang J."/>
            <person name="Leong S.A."/>
            <person name="Iwama H."/>
            <person name="Gojobori T."/>
            <person name="Itoh T."/>
            <person name="Niimura Y."/>
            <person name="Fujii Y."/>
            <person name="Habara T."/>
            <person name="Sakai H."/>
            <person name="Sato Y."/>
            <person name="Wilson G."/>
            <person name="Kumar K."/>
            <person name="McCouch S."/>
            <person name="Juretic N."/>
            <person name="Hoen D."/>
            <person name="Wright S."/>
            <person name="Bruskiewich R."/>
            <person name="Bureau T."/>
            <person name="Miyao A."/>
            <person name="Hirochika H."/>
            <person name="Nishikawa T."/>
            <person name="Kadowaki K."/>
            <person name="Sugiura M."/>
            <person name="Burr B."/>
            <person name="Sasaki T."/>
        </authorList>
    </citation>
    <scope>NUCLEOTIDE SEQUENCE [LARGE SCALE GENOMIC DNA]</scope>
    <source>
        <strain evidence="3">cv. Nipponbare</strain>
    </source>
</reference>
<accession>Q7XNW5</accession>
<name>Q7XNW5_ORYSJ</name>